<dbReference type="SMART" id="SM00088">
    <property type="entry name" value="PINT"/>
    <property type="match status" value="1"/>
</dbReference>
<dbReference type="InterPro" id="IPR040798">
    <property type="entry name" value="Rpn9_C"/>
</dbReference>
<dbReference type="Proteomes" id="UP001165120">
    <property type="component" value="Unassembled WGS sequence"/>
</dbReference>
<proteinExistence type="predicted"/>
<dbReference type="AlphaFoldDB" id="A0A9W6T8Q7"/>
<dbReference type="EMBL" id="BSXN01003596">
    <property type="protein sequence ID" value="GME79595.1"/>
    <property type="molecule type" value="Genomic_DNA"/>
</dbReference>
<feature type="domain" description="PCI" evidence="2">
    <location>
        <begin position="193"/>
        <end position="362"/>
    </location>
</feature>
<dbReference type="GO" id="GO:0006511">
    <property type="term" value="P:ubiquitin-dependent protein catabolic process"/>
    <property type="evidence" value="ECO:0007669"/>
    <property type="project" value="TreeGrafter"/>
</dbReference>
<dbReference type="InterPro" id="IPR000717">
    <property type="entry name" value="PCI_dom"/>
</dbReference>
<keyword evidence="1" id="KW-0647">Proteasome</keyword>
<dbReference type="GO" id="GO:0008541">
    <property type="term" value="C:proteasome regulatory particle, lid subcomplex"/>
    <property type="evidence" value="ECO:0007669"/>
    <property type="project" value="TreeGrafter"/>
</dbReference>
<comment type="caution">
    <text evidence="3">The sequence shown here is derived from an EMBL/GenBank/DDBJ whole genome shotgun (WGS) entry which is preliminary data.</text>
</comment>
<organism evidence="3 4">
    <name type="scientific">Candida boidinii</name>
    <name type="common">Yeast</name>
    <dbReference type="NCBI Taxonomy" id="5477"/>
    <lineage>
        <taxon>Eukaryota</taxon>
        <taxon>Fungi</taxon>
        <taxon>Dikarya</taxon>
        <taxon>Ascomycota</taxon>
        <taxon>Saccharomycotina</taxon>
        <taxon>Pichiomycetes</taxon>
        <taxon>Pichiales</taxon>
        <taxon>Pichiaceae</taxon>
        <taxon>Ogataea</taxon>
        <taxon>Ogataea/Candida clade</taxon>
    </lineage>
</organism>
<dbReference type="PANTHER" id="PTHR10539">
    <property type="entry name" value="26S PROTEASOME NON-ATPASE REGULATORY SUBUNIT 13"/>
    <property type="match status" value="1"/>
</dbReference>
<reference evidence="3" key="1">
    <citation type="submission" date="2023-04" db="EMBL/GenBank/DDBJ databases">
        <title>Candida boidinii NBRC 10035.</title>
        <authorList>
            <person name="Ichikawa N."/>
            <person name="Sato H."/>
            <person name="Tonouchi N."/>
        </authorList>
    </citation>
    <scope>NUCLEOTIDE SEQUENCE</scope>
    <source>
        <strain evidence="3">NBRC 10035</strain>
    </source>
</reference>
<evidence type="ECO:0000313" key="3">
    <source>
        <dbReference type="EMBL" id="GME79595.1"/>
    </source>
</evidence>
<dbReference type="InterPro" id="IPR035298">
    <property type="entry name" value="PSMD13"/>
</dbReference>
<dbReference type="Pfam" id="PF22037">
    <property type="entry name" value="PSD13_N"/>
    <property type="match status" value="1"/>
</dbReference>
<evidence type="ECO:0000259" key="2">
    <source>
        <dbReference type="PROSITE" id="PS50250"/>
    </source>
</evidence>
<dbReference type="Pfam" id="PF18261">
    <property type="entry name" value="Rpn9_C"/>
    <property type="match status" value="1"/>
</dbReference>
<dbReference type="PROSITE" id="PS50250">
    <property type="entry name" value="PCI"/>
    <property type="match status" value="1"/>
</dbReference>
<protein>
    <submittedName>
        <fullName evidence="3">Unnamed protein product</fullName>
    </submittedName>
</protein>
<gene>
    <name evidence="3" type="ORF">Cboi02_000616800</name>
</gene>
<evidence type="ECO:0000313" key="4">
    <source>
        <dbReference type="Proteomes" id="UP001165120"/>
    </source>
</evidence>
<dbReference type="GO" id="GO:0005198">
    <property type="term" value="F:structural molecule activity"/>
    <property type="evidence" value="ECO:0007669"/>
    <property type="project" value="TreeGrafter"/>
</dbReference>
<keyword evidence="4" id="KW-1185">Reference proteome</keyword>
<dbReference type="Pfam" id="PF01399">
    <property type="entry name" value="PCI"/>
    <property type="match status" value="1"/>
</dbReference>
<dbReference type="GO" id="GO:0005829">
    <property type="term" value="C:cytosol"/>
    <property type="evidence" value="ECO:0007669"/>
    <property type="project" value="TreeGrafter"/>
</dbReference>
<evidence type="ECO:0000256" key="1">
    <source>
        <dbReference type="ARBA" id="ARBA00022942"/>
    </source>
</evidence>
<sequence>MSAMDIDLDPSTVLITLREESDPELYQVYSSLEDLYDRKLWYQLTVELSNEFYGSPLSKGFRLRLFENFILKFNEKINQLKLIEFLILSLDDVKTLNDKLEYLLQLKERISNYGLKKSKEDDLNDLEILQALVFIDCEISKMKLKLELTDESSALIDDCSKRIDQLNSVDNRINASYYSACAELNKVKGDYNSFYHNSLLFLACLNDDISRLEHKEEIINDIIISGLLGDSIYNFGEIIMHDLFKYSKVEYLKELMTSLNNGDLNKFNKILQDTNNLNKYSDISKNVEFLRQKICIMSLIELIFSKPTTNKNLTFKEILDSNFLLKDFNEVEYLLMKCLSLKLIKGSIDQVNSQVEISWIKSRTMTQDQIKSMKDKLSIWNEKVVGMTEYMNNSGKELWV</sequence>
<name>A0A9W6T8Q7_CANBO</name>
<accession>A0A9W6T8Q7</accession>
<dbReference type="PANTHER" id="PTHR10539:SF0">
    <property type="entry name" value="26S PROTEASOME NON-ATPASE REGULATORY SUBUNIT 13"/>
    <property type="match status" value="1"/>
</dbReference>
<dbReference type="GO" id="GO:0005634">
    <property type="term" value="C:nucleus"/>
    <property type="evidence" value="ECO:0007669"/>
    <property type="project" value="TreeGrafter"/>
</dbReference>
<dbReference type="InterPro" id="IPR054179">
    <property type="entry name" value="PSD13_N"/>
</dbReference>